<evidence type="ECO:0008006" key="4">
    <source>
        <dbReference type="Google" id="ProtNLM"/>
    </source>
</evidence>
<name>A0A9Q0JC17_9ROSI</name>
<sequence>MAENELNRPTAGDQNESHDTLVIRLRPSRNKAPQPSLILVGRSWTERGFNRKALMQTMSSLWAVKRGLQVSELEKNLFMFRFGDARDKTKLLRSAKQPPFPKPLGPEVETVQPTHRNPATRPALQPTHPLTPICRRIANGEVVHERLNWFLMTPSWSALFPDYECRHLTREKSDHAPFCVKLSGTEEDERRTTRLFRFEAVWAGHEECESTISHAWNRVLPTFGDITGKLAPSGTHLQQWIDNNFGNIRRKLQSL</sequence>
<dbReference type="Proteomes" id="UP001141552">
    <property type="component" value="Unassembled WGS sequence"/>
</dbReference>
<keyword evidence="3" id="KW-1185">Reference proteome</keyword>
<organism evidence="2 3">
    <name type="scientific">Turnera subulata</name>
    <dbReference type="NCBI Taxonomy" id="218843"/>
    <lineage>
        <taxon>Eukaryota</taxon>
        <taxon>Viridiplantae</taxon>
        <taxon>Streptophyta</taxon>
        <taxon>Embryophyta</taxon>
        <taxon>Tracheophyta</taxon>
        <taxon>Spermatophyta</taxon>
        <taxon>Magnoliopsida</taxon>
        <taxon>eudicotyledons</taxon>
        <taxon>Gunneridae</taxon>
        <taxon>Pentapetalae</taxon>
        <taxon>rosids</taxon>
        <taxon>fabids</taxon>
        <taxon>Malpighiales</taxon>
        <taxon>Passifloraceae</taxon>
        <taxon>Turnera</taxon>
    </lineage>
</organism>
<reference evidence="2" key="1">
    <citation type="submission" date="2022-02" db="EMBL/GenBank/DDBJ databases">
        <authorList>
            <person name="Henning P.M."/>
            <person name="McCubbin A.G."/>
            <person name="Shore J.S."/>
        </authorList>
    </citation>
    <scope>NUCLEOTIDE SEQUENCE</scope>
    <source>
        <strain evidence="2">F60SS</strain>
        <tissue evidence="2">Leaves</tissue>
    </source>
</reference>
<evidence type="ECO:0000313" key="3">
    <source>
        <dbReference type="Proteomes" id="UP001141552"/>
    </source>
</evidence>
<accession>A0A9Q0JC17</accession>
<protein>
    <recommendedName>
        <fullName evidence="4">DUF4283 domain-containing protein</fullName>
    </recommendedName>
</protein>
<dbReference type="PANTHER" id="PTHR33710">
    <property type="entry name" value="BNAC02G09200D PROTEIN"/>
    <property type="match status" value="1"/>
</dbReference>
<evidence type="ECO:0000256" key="1">
    <source>
        <dbReference type="SAM" id="MobiDB-lite"/>
    </source>
</evidence>
<comment type="caution">
    <text evidence="2">The sequence shown here is derived from an EMBL/GenBank/DDBJ whole genome shotgun (WGS) entry which is preliminary data.</text>
</comment>
<dbReference type="EMBL" id="JAKUCV010004321">
    <property type="protein sequence ID" value="KAJ4835727.1"/>
    <property type="molecule type" value="Genomic_DNA"/>
</dbReference>
<dbReference type="AlphaFoldDB" id="A0A9Q0JC17"/>
<feature type="region of interest" description="Disordered" evidence="1">
    <location>
        <begin position="95"/>
        <end position="128"/>
    </location>
</feature>
<reference evidence="2" key="2">
    <citation type="journal article" date="2023" name="Plants (Basel)">
        <title>Annotation of the Turnera subulata (Passifloraceae) Draft Genome Reveals the S-Locus Evolved after the Divergence of Turneroideae from Passifloroideae in a Stepwise Manner.</title>
        <authorList>
            <person name="Henning P.M."/>
            <person name="Roalson E.H."/>
            <person name="Mir W."/>
            <person name="McCubbin A.G."/>
            <person name="Shore J.S."/>
        </authorList>
    </citation>
    <scope>NUCLEOTIDE SEQUENCE</scope>
    <source>
        <strain evidence="2">F60SS</strain>
    </source>
</reference>
<proteinExistence type="predicted"/>
<dbReference type="PANTHER" id="PTHR33710:SF62">
    <property type="entry name" value="DUF4283 DOMAIN PROTEIN"/>
    <property type="match status" value="1"/>
</dbReference>
<evidence type="ECO:0000313" key="2">
    <source>
        <dbReference type="EMBL" id="KAJ4835727.1"/>
    </source>
</evidence>
<gene>
    <name evidence="2" type="ORF">Tsubulata_030564</name>
</gene>